<reference evidence="11 12" key="1">
    <citation type="submission" date="2022-08" db="EMBL/GenBank/DDBJ databases">
        <title>Reclassification of Massilia species as members of the genera Telluria, Duganella, Pseudoduganella, Mokoshia gen. nov. and Zemynaea gen. nov. using orthogonal and non-orthogonal genome-based approaches.</title>
        <authorList>
            <person name="Bowman J.P."/>
        </authorList>
    </citation>
    <scope>NUCLEOTIDE SEQUENCE [LARGE SCALE GENOMIC DNA]</scope>
    <source>
        <strain evidence="11 12">JCM 31606</strain>
    </source>
</reference>
<dbReference type="InterPro" id="IPR011071">
    <property type="entry name" value="Lyase_8-like_C"/>
</dbReference>
<keyword evidence="5" id="KW-0456">Lyase</keyword>
<feature type="domain" description="Polysaccharide lyase family 8 C-terminal" evidence="8">
    <location>
        <begin position="689"/>
        <end position="757"/>
    </location>
</feature>
<name>A0ABT2D1F1_9BURK</name>
<dbReference type="Proteomes" id="UP001204621">
    <property type="component" value="Unassembled WGS sequence"/>
</dbReference>
<dbReference type="PANTHER" id="PTHR38481:SF1">
    <property type="entry name" value="HYALURONATE LYASE"/>
    <property type="match status" value="1"/>
</dbReference>
<evidence type="ECO:0000313" key="12">
    <source>
        <dbReference type="Proteomes" id="UP001204621"/>
    </source>
</evidence>
<dbReference type="Pfam" id="PF02884">
    <property type="entry name" value="Lyase_8_C"/>
    <property type="match status" value="1"/>
</dbReference>
<organism evidence="11 12">
    <name type="scientific">Massilia terrae</name>
    <dbReference type="NCBI Taxonomy" id="1811224"/>
    <lineage>
        <taxon>Bacteria</taxon>
        <taxon>Pseudomonadati</taxon>
        <taxon>Pseudomonadota</taxon>
        <taxon>Betaproteobacteria</taxon>
        <taxon>Burkholderiales</taxon>
        <taxon>Oxalobacteraceae</taxon>
        <taxon>Telluria group</taxon>
        <taxon>Massilia</taxon>
    </lineage>
</organism>
<evidence type="ECO:0000313" key="11">
    <source>
        <dbReference type="EMBL" id="MCS0659183.1"/>
    </source>
</evidence>
<proteinExistence type="inferred from homology"/>
<feature type="chain" id="PRO_5046821039" evidence="6">
    <location>
        <begin position="23"/>
        <end position="976"/>
    </location>
</feature>
<dbReference type="Pfam" id="PF02278">
    <property type="entry name" value="Lyase_8"/>
    <property type="match status" value="1"/>
</dbReference>
<feature type="signal peptide" evidence="6">
    <location>
        <begin position="1"/>
        <end position="22"/>
    </location>
</feature>
<dbReference type="SUPFAM" id="SSF74650">
    <property type="entry name" value="Galactose mutarotase-like"/>
    <property type="match status" value="1"/>
</dbReference>
<feature type="domain" description="Polysaccharide lyase family 8 central" evidence="7">
    <location>
        <begin position="412"/>
        <end position="674"/>
    </location>
</feature>
<dbReference type="CDD" id="cd01083">
    <property type="entry name" value="GAG_Lyase"/>
    <property type="match status" value="1"/>
</dbReference>
<sequence>MMHRQWLPLLLAVALSACGGVAPEQPASTKLLSVTGTTTTADEYDNLRAKWSVQITGGSGVNTADPDIAAQVTSLTSTAQHDWDTMNTASGRTYLWSDLATWTQSSTNTNTYNRLKAMALAWGTAGSSLQGNASLAAAIISGLDWMNANHYGSGITKYDNWWDWEIGSPQALNDLMVLMYDQLGSTQLNNYIAAIDYYVPDPTLRTGTTIVETGANRLDKASVVAVRGVIGKSSAKIGQGRDAISQTLLYVSSGDGFYTDDSFIQHTNIAYTGSYGLVQMSDVARLYYLLSGSSWAVTDPNANNVYDWYANGYKPLVYQGAMMDAVRGRAISRYNSSDHDAGRSLAVSLGRLAQGAPATTAAAIKSTVKHWMQSDTTYSNYFSGMSVYDISNLKAILSDSTVTPDPEQIQTHVFSGMARALHSYAGYSSVVSMFSNRISAFEYGNGENLLGWWTGIGMTNVYNSDLTQYSAGYWPTVDLHRLPGTTTDGSGSGTPKNFGSYLNTYNWAGGSEIDNLHATAGMQFSMTPVTGTTLQGKKSWFLFGDKIIALGAGISNTDGRSVETIVENRKLNAAGDNALTINGLSMPTTIGWSATTTSVQWAHLAGSVSGADIGYWFPSAVNLAGLRETRSGTWQQINTGGPSTTVTNNYLSLSLQHGAGPANASYAYVILPNYTASGMASFAATPTVTILENSTDAQAARDSAAGVTGVNFWNDISKTVSDANGAYLTSNHKASVTVRDTGTELHIGVSDPTQANTGTIALELNRSAWQVISNDPAVTVTQLYPTIKLTVNVNGSLGHSYSVKLAEATTIAVNPIADTYVQDGSYANTNFGTSNTLVVKNDAVGYARQAALKFSLPTVPGTLVGATFAMMPTSAGAANSFTNRVSLLASDSWTETGLTWNTMPAVSSVLGSWTVGAAGQALMLDVTAAFNNAMAGDQLLPLKVDSPTNVGSTGWTDYGSREATAANRPVLYVTYH</sequence>
<feature type="domain" description="Carbohydrate-binding module family 96" evidence="10">
    <location>
        <begin position="811"/>
        <end position="974"/>
    </location>
</feature>
<dbReference type="RefSeq" id="WP_258812369.1">
    <property type="nucleotide sequence ID" value="NZ_JANUGU010000004.1"/>
</dbReference>
<dbReference type="InterPro" id="IPR038970">
    <property type="entry name" value="Lyase_8"/>
</dbReference>
<gene>
    <name evidence="11" type="ORF">NX778_14025</name>
</gene>
<keyword evidence="12" id="KW-1185">Reference proteome</keyword>
<evidence type="ECO:0000259" key="8">
    <source>
        <dbReference type="Pfam" id="PF02884"/>
    </source>
</evidence>
<dbReference type="Gene3D" id="1.50.10.100">
    <property type="entry name" value="Chondroitin AC/alginate lyase"/>
    <property type="match status" value="1"/>
</dbReference>
<dbReference type="InterPro" id="IPR008929">
    <property type="entry name" value="Chondroitin_lyas"/>
</dbReference>
<evidence type="ECO:0000256" key="6">
    <source>
        <dbReference type="SAM" id="SignalP"/>
    </source>
</evidence>
<dbReference type="InterPro" id="IPR055372">
    <property type="entry name" value="CBM96"/>
</dbReference>
<accession>A0ABT2D1F1</accession>
<comment type="caution">
    <text evidence="11">The sequence shown here is derived from an EMBL/GenBank/DDBJ whole genome shotgun (WGS) entry which is preliminary data.</text>
</comment>
<dbReference type="InterPro" id="IPR003159">
    <property type="entry name" value="Lyase_8_central_dom"/>
</dbReference>
<comment type="subcellular location">
    <subcellularLocation>
        <location evidence="1">Secreted</location>
    </subcellularLocation>
</comment>
<evidence type="ECO:0000256" key="2">
    <source>
        <dbReference type="ARBA" id="ARBA00006699"/>
    </source>
</evidence>
<dbReference type="EMBL" id="JANUGU010000004">
    <property type="protein sequence ID" value="MCS0659183.1"/>
    <property type="molecule type" value="Genomic_DNA"/>
</dbReference>
<evidence type="ECO:0000259" key="10">
    <source>
        <dbReference type="Pfam" id="PF24517"/>
    </source>
</evidence>
<protein>
    <submittedName>
        <fullName evidence="11">DNRLRE domain-containing protein</fullName>
    </submittedName>
</protein>
<evidence type="ECO:0000256" key="3">
    <source>
        <dbReference type="ARBA" id="ARBA00022525"/>
    </source>
</evidence>
<evidence type="ECO:0000256" key="5">
    <source>
        <dbReference type="ARBA" id="ARBA00023239"/>
    </source>
</evidence>
<evidence type="ECO:0000259" key="9">
    <source>
        <dbReference type="Pfam" id="PF08124"/>
    </source>
</evidence>
<dbReference type="PANTHER" id="PTHR38481">
    <property type="entry name" value="HYALURONATE LYASE"/>
    <property type="match status" value="1"/>
</dbReference>
<comment type="similarity">
    <text evidence="2">Belongs to the polysaccharide lyase 8 family.</text>
</comment>
<dbReference type="PROSITE" id="PS51257">
    <property type="entry name" value="PROKAR_LIPOPROTEIN"/>
    <property type="match status" value="1"/>
</dbReference>
<feature type="domain" description="Polysaccharide lyase 8 N-terminal alpha-helical" evidence="9">
    <location>
        <begin position="51"/>
        <end position="369"/>
    </location>
</feature>
<dbReference type="Pfam" id="PF08124">
    <property type="entry name" value="Lyase_8_N"/>
    <property type="match status" value="1"/>
</dbReference>
<dbReference type="SUPFAM" id="SSF48230">
    <property type="entry name" value="Chondroitin AC/alginate lyase"/>
    <property type="match status" value="1"/>
</dbReference>
<dbReference type="Gene3D" id="2.70.98.10">
    <property type="match status" value="1"/>
</dbReference>
<evidence type="ECO:0000259" key="7">
    <source>
        <dbReference type="Pfam" id="PF02278"/>
    </source>
</evidence>
<dbReference type="InterPro" id="IPR014718">
    <property type="entry name" value="GH-type_carb-bd"/>
</dbReference>
<evidence type="ECO:0000256" key="1">
    <source>
        <dbReference type="ARBA" id="ARBA00004613"/>
    </source>
</evidence>
<dbReference type="Pfam" id="PF24517">
    <property type="entry name" value="CBM96"/>
    <property type="match status" value="1"/>
</dbReference>
<dbReference type="SUPFAM" id="SSF49863">
    <property type="entry name" value="Hyaluronate lyase-like, C-terminal domain"/>
    <property type="match status" value="1"/>
</dbReference>
<dbReference type="Gene3D" id="2.60.220.10">
    <property type="entry name" value="Polysaccharide lyase family 8-like, C-terminal"/>
    <property type="match status" value="1"/>
</dbReference>
<keyword evidence="4 6" id="KW-0732">Signal</keyword>
<keyword evidence="3" id="KW-0964">Secreted</keyword>
<dbReference type="InterPro" id="IPR004103">
    <property type="entry name" value="Lyase_8_C"/>
</dbReference>
<evidence type="ECO:0000256" key="4">
    <source>
        <dbReference type="ARBA" id="ARBA00022729"/>
    </source>
</evidence>
<dbReference type="InterPro" id="IPR011013">
    <property type="entry name" value="Gal_mutarotase_sf_dom"/>
</dbReference>
<dbReference type="InterPro" id="IPR012970">
    <property type="entry name" value="Lyase_8_alpha_N"/>
</dbReference>
<dbReference type="NCBIfam" id="NF033679">
    <property type="entry name" value="DNRLRE_dom"/>
    <property type="match status" value="1"/>
</dbReference>